<name>A0A0U2W5Y1_9BACT</name>
<accession>A0A0U2W5Y1</accession>
<proteinExistence type="predicted"/>
<evidence type="ECO:0000313" key="1">
    <source>
        <dbReference type="EMBL" id="ALS56035.1"/>
    </source>
</evidence>
<dbReference type="EMBL" id="KT201085">
    <property type="protein sequence ID" value="ALS56035.1"/>
    <property type="molecule type" value="Genomic_DNA"/>
</dbReference>
<sequence>MSGHITYLRLSTIRIVTPMATMIKMALRTFRGNRYLPELAIPSNLIY</sequence>
<reference evidence="1" key="1">
    <citation type="journal article" date="2016" name="ISME J.">
        <title>Functional metagenomic screen reveals new and diverse microbial rhodopsins.</title>
        <authorList>
            <person name="Pushkarev A."/>
            <person name="Beja O."/>
        </authorList>
    </citation>
    <scope>NUCLEOTIDE SEQUENCE</scope>
</reference>
<dbReference type="AlphaFoldDB" id="A0A0U2W5Y1"/>
<organism evidence="1">
    <name type="scientific">uncultured bacterium EIL107F05</name>
    <dbReference type="NCBI Taxonomy" id="1768198"/>
    <lineage>
        <taxon>Bacteria</taxon>
        <taxon>environmental samples</taxon>
    </lineage>
</organism>
<protein>
    <submittedName>
        <fullName evidence="1">Uncharacterized protein</fullName>
    </submittedName>
</protein>